<name>A0A918J6M6_9FLAO</name>
<evidence type="ECO:0000313" key="2">
    <source>
        <dbReference type="Proteomes" id="UP000634668"/>
    </source>
</evidence>
<comment type="caution">
    <text evidence="1">The sequence shown here is derived from an EMBL/GenBank/DDBJ whole genome shotgun (WGS) entry which is preliminary data.</text>
</comment>
<dbReference type="AlphaFoldDB" id="A0A918J6M6"/>
<gene>
    <name evidence="1" type="ORF">GCM10007383_39100</name>
</gene>
<reference evidence="1" key="1">
    <citation type="journal article" date="2014" name="Int. J. Syst. Evol. Microbiol.">
        <title>Complete genome sequence of Corynebacterium casei LMG S-19264T (=DSM 44701T), isolated from a smear-ripened cheese.</title>
        <authorList>
            <consortium name="US DOE Joint Genome Institute (JGI-PGF)"/>
            <person name="Walter F."/>
            <person name="Albersmeier A."/>
            <person name="Kalinowski J."/>
            <person name="Ruckert C."/>
        </authorList>
    </citation>
    <scope>NUCLEOTIDE SEQUENCE</scope>
    <source>
        <strain evidence="1">KCTC 12113</strain>
    </source>
</reference>
<accession>A0A918J6M6</accession>
<organism evidence="1 2">
    <name type="scientific">Arenibacter certesii</name>
    <dbReference type="NCBI Taxonomy" id="228955"/>
    <lineage>
        <taxon>Bacteria</taxon>
        <taxon>Pseudomonadati</taxon>
        <taxon>Bacteroidota</taxon>
        <taxon>Flavobacteriia</taxon>
        <taxon>Flavobacteriales</taxon>
        <taxon>Flavobacteriaceae</taxon>
        <taxon>Arenibacter</taxon>
    </lineage>
</organism>
<keyword evidence="2" id="KW-1185">Reference proteome</keyword>
<sequence length="50" mass="5661">MELYRTNIEDAEKLIAVGDYEQLNADPTKTAALMLTVQAIYNLDETITKE</sequence>
<protein>
    <submittedName>
        <fullName evidence="1">Uncharacterized protein</fullName>
    </submittedName>
</protein>
<evidence type="ECO:0000313" key="1">
    <source>
        <dbReference type="EMBL" id="GGW52366.1"/>
    </source>
</evidence>
<proteinExistence type="predicted"/>
<reference evidence="1" key="2">
    <citation type="submission" date="2020-09" db="EMBL/GenBank/DDBJ databases">
        <authorList>
            <person name="Sun Q."/>
            <person name="Kim S."/>
        </authorList>
    </citation>
    <scope>NUCLEOTIDE SEQUENCE</scope>
    <source>
        <strain evidence="1">KCTC 12113</strain>
    </source>
</reference>
<dbReference type="Proteomes" id="UP000634668">
    <property type="component" value="Unassembled WGS sequence"/>
</dbReference>
<dbReference type="EMBL" id="BMWP01000078">
    <property type="protein sequence ID" value="GGW52366.1"/>
    <property type="molecule type" value="Genomic_DNA"/>
</dbReference>